<keyword evidence="5" id="KW-0239">DNA-directed DNA polymerase</keyword>
<dbReference type="PANTHER" id="PTHR32294">
    <property type="entry name" value="DNA POLYMERASE III SUBUNIT ALPHA"/>
    <property type="match status" value="1"/>
</dbReference>
<gene>
    <name evidence="8" type="ORF">KHY36_08750</name>
</gene>
<dbReference type="Gene3D" id="1.10.150.870">
    <property type="match status" value="1"/>
</dbReference>
<dbReference type="InterPro" id="IPR016195">
    <property type="entry name" value="Pol/histidinol_Pase-like"/>
</dbReference>
<dbReference type="GO" id="GO:0006260">
    <property type="term" value="P:DNA replication"/>
    <property type="evidence" value="ECO:0007669"/>
    <property type="project" value="UniProtKB-KW"/>
</dbReference>
<dbReference type="InterPro" id="IPR029460">
    <property type="entry name" value="DNAPol_HHH"/>
</dbReference>
<dbReference type="Proteomes" id="UP000759273">
    <property type="component" value="Unassembled WGS sequence"/>
</dbReference>
<dbReference type="InterPro" id="IPR003141">
    <property type="entry name" value="Pol/His_phosphatase_N"/>
</dbReference>
<dbReference type="InterPro" id="IPR041931">
    <property type="entry name" value="DNA_pol3_alpha_thumb_dom"/>
</dbReference>
<comment type="catalytic activity">
    <reaction evidence="6">
        <text>DNA(n) + a 2'-deoxyribonucleoside 5'-triphosphate = DNA(n+1) + diphosphate</text>
        <dbReference type="Rhea" id="RHEA:22508"/>
        <dbReference type="Rhea" id="RHEA-COMP:17339"/>
        <dbReference type="Rhea" id="RHEA-COMP:17340"/>
        <dbReference type="ChEBI" id="CHEBI:33019"/>
        <dbReference type="ChEBI" id="CHEBI:61560"/>
        <dbReference type="ChEBI" id="CHEBI:173112"/>
        <dbReference type="EC" id="2.7.7.7"/>
    </reaction>
</comment>
<dbReference type="InterPro" id="IPR040982">
    <property type="entry name" value="DNA_pol3_finger"/>
</dbReference>
<dbReference type="CDD" id="cd04485">
    <property type="entry name" value="DnaE_OBF"/>
    <property type="match status" value="1"/>
</dbReference>
<comment type="caution">
    <text evidence="8">The sequence shown here is derived from an EMBL/GenBank/DDBJ whole genome shotgun (WGS) entry which is preliminary data.</text>
</comment>
<evidence type="ECO:0000256" key="5">
    <source>
        <dbReference type="ARBA" id="ARBA00022932"/>
    </source>
</evidence>
<dbReference type="Pfam" id="PF17657">
    <property type="entry name" value="DNA_pol3_finger"/>
    <property type="match status" value="1"/>
</dbReference>
<evidence type="ECO:0000256" key="2">
    <source>
        <dbReference type="ARBA" id="ARBA00022679"/>
    </source>
</evidence>
<accession>A0A943HKX2</accession>
<dbReference type="CDD" id="cd12113">
    <property type="entry name" value="PHP_PolIIIA_DnaE3"/>
    <property type="match status" value="1"/>
</dbReference>
<dbReference type="EC" id="2.7.7.7" evidence="1"/>
<dbReference type="Gene3D" id="1.10.10.1600">
    <property type="entry name" value="Bacterial DNA polymerase III alpha subunit, thumb domain"/>
    <property type="match status" value="1"/>
</dbReference>
<evidence type="ECO:0000256" key="3">
    <source>
        <dbReference type="ARBA" id="ARBA00022695"/>
    </source>
</evidence>
<name>A0A943HKX2_9FIRM</name>
<dbReference type="SMART" id="SM00481">
    <property type="entry name" value="POLIIIAc"/>
    <property type="match status" value="1"/>
</dbReference>
<dbReference type="SUPFAM" id="SSF89550">
    <property type="entry name" value="PHP domain-like"/>
    <property type="match status" value="1"/>
</dbReference>
<dbReference type="NCBIfam" id="NF005298">
    <property type="entry name" value="PRK06826.1"/>
    <property type="match status" value="1"/>
</dbReference>
<sequence length="1180" mass="132293">MPETTPRQFTHLHVHTEYSLLDGACRIDRMFDQLKAMGQTACAITDHGVMYGCVAFFDAAKAAGIKPIIGCEVYVATRTRFDKVNRIDGNNHLILLCKNETGYKNLIKMVSAGFTEGFYSKPRIDKELLEKYHDGLICLSACLAGEIPRAILAGDYDRAKKTALWYRDLFGEGNYYIELQDHGLEEDQVVLPQLIRLARETGIPMAATNDAHYITKEDAKMQSILLCIQTGKTINDVDRMEFQTDEFYLKSTDEMYDLFSMVPEACENTNKIAEQCNFAFTFGETKLPYFKAPDGMENQAYFEKLCWEGLERRYPGKVTDALRERLTYEINVVKTMGYTNYYLIVYDFINYAKSHDIPVGPGRGSGAGSLAAYCVGITDIDPIRYNLIFERFLNPERVSMPDFDVDFCYERRQEVIDYVNEKYGRDHVAQIVTFGTMAARAAVRDVGRVMGMSYQDVDRVAKLIPTDLKMTLKKALEVSPDLKTLYDGDSQVHELINTSLKVEGMPRHASTHAAGVVITRDPATEYVPLSTNDGLPVTQFNMVEIERLGLLKMDFLGLRTLTVIHDTEMAVRHTKDPDFRIANLDYDDPDTYAMLAKGETEGIFQLESTGMTQVLVSMRPKNLEDIIALISLYRPGPMDSIPTYLRNRKDPSQVTYKTPQMAHIVDVTNGVVIYQEQVMQICRELAGFSFGQADNVRRAMSKKKLKVMEAEREHFVHGCKEPGKECAGCVANGVPENVANEIYDDMISFASYAFNKSHAACYAYVAFQTAYLKCHYPHEFMAALLTSVLDNTSKVIEYTTECQRLGIKVQQPDINISRGGFTADGGLIRFGLNAVKSVGRDVIDAVIKERTHQPYRSLYDFCKRLRGSGLNRRALENLVKAGAFDNLGATRHGMLESVEGILKSVENDARQNLDGQMDLFGLMGGGSDDKPADDYKIPNLPEYSAGELLKMEKEVSGLYLSGHPLDAYRAQIAQIATCTIAQLLGEDAKQFDNQTVTFVCTIVKNKIMTTKSNTLMAFTTVEDLTGSMEMIVFPRILAECRAALQENAVVVANGRVSVKEDEAARLLVEGVQPIDSYDPNKNFGMNRVERVKRETSGGGAAGYFLTVPARDCPEMYKVENLLCNIFDGGTVKVYFRFLDTGKAVLARHMAIKDDPLLRTELERILGKNCVKVQDIEQSAK</sequence>
<dbReference type="EMBL" id="JAGZGG010000019">
    <property type="protein sequence ID" value="MBS5332600.1"/>
    <property type="molecule type" value="Genomic_DNA"/>
</dbReference>
<evidence type="ECO:0000256" key="1">
    <source>
        <dbReference type="ARBA" id="ARBA00012417"/>
    </source>
</evidence>
<dbReference type="NCBIfam" id="TIGR00594">
    <property type="entry name" value="polc"/>
    <property type="match status" value="1"/>
</dbReference>
<reference evidence="8" key="1">
    <citation type="submission" date="2021-02" db="EMBL/GenBank/DDBJ databases">
        <title>Infant gut strain persistence is associated with maternal origin, phylogeny, and functional potential including surface adhesion and iron acquisition.</title>
        <authorList>
            <person name="Lou Y.C."/>
        </authorList>
    </citation>
    <scope>NUCLEOTIDE SEQUENCE</scope>
    <source>
        <strain evidence="8">L3_101_000M1_dasL3_101_000M1_concoct_87</strain>
    </source>
</reference>
<dbReference type="Gene3D" id="3.20.20.140">
    <property type="entry name" value="Metal-dependent hydrolases"/>
    <property type="match status" value="1"/>
</dbReference>
<keyword evidence="2 8" id="KW-0808">Transferase</keyword>
<evidence type="ECO:0000259" key="7">
    <source>
        <dbReference type="SMART" id="SM00481"/>
    </source>
</evidence>
<evidence type="ECO:0000256" key="4">
    <source>
        <dbReference type="ARBA" id="ARBA00022705"/>
    </source>
</evidence>
<dbReference type="PANTHER" id="PTHR32294:SF0">
    <property type="entry name" value="DNA POLYMERASE III SUBUNIT ALPHA"/>
    <property type="match status" value="1"/>
</dbReference>
<dbReference type="GO" id="GO:0003887">
    <property type="term" value="F:DNA-directed DNA polymerase activity"/>
    <property type="evidence" value="ECO:0007669"/>
    <property type="project" value="UniProtKB-KW"/>
</dbReference>
<dbReference type="InterPro" id="IPR011708">
    <property type="entry name" value="DNA_pol3_alpha_NTPase_dom"/>
</dbReference>
<dbReference type="InterPro" id="IPR004805">
    <property type="entry name" value="DnaE2/DnaE/PolC"/>
</dbReference>
<dbReference type="GO" id="GO:0008408">
    <property type="term" value="F:3'-5' exonuclease activity"/>
    <property type="evidence" value="ECO:0007669"/>
    <property type="project" value="InterPro"/>
</dbReference>
<dbReference type="Pfam" id="PF07733">
    <property type="entry name" value="DNA_pol3_alpha"/>
    <property type="match status" value="1"/>
</dbReference>
<dbReference type="InterPro" id="IPR004013">
    <property type="entry name" value="PHP_dom"/>
</dbReference>
<protein>
    <recommendedName>
        <fullName evidence="1">DNA-directed DNA polymerase</fullName>
        <ecNumber evidence="1">2.7.7.7</ecNumber>
    </recommendedName>
</protein>
<dbReference type="AlphaFoldDB" id="A0A943HKX2"/>
<dbReference type="Pfam" id="PF14579">
    <property type="entry name" value="HHH_6"/>
    <property type="match status" value="1"/>
</dbReference>
<feature type="domain" description="Polymerase/histidinol phosphatase N-terminal" evidence="7">
    <location>
        <begin position="10"/>
        <end position="77"/>
    </location>
</feature>
<evidence type="ECO:0000256" key="6">
    <source>
        <dbReference type="ARBA" id="ARBA00049244"/>
    </source>
</evidence>
<proteinExistence type="predicted"/>
<evidence type="ECO:0000313" key="8">
    <source>
        <dbReference type="EMBL" id="MBS5332600.1"/>
    </source>
</evidence>
<keyword evidence="3 8" id="KW-0548">Nucleotidyltransferase</keyword>
<dbReference type="Pfam" id="PF02811">
    <property type="entry name" value="PHP"/>
    <property type="match status" value="1"/>
</dbReference>
<evidence type="ECO:0000313" key="9">
    <source>
        <dbReference type="Proteomes" id="UP000759273"/>
    </source>
</evidence>
<organism evidence="8 9">
    <name type="scientific">Subdoligranulum variabile</name>
    <dbReference type="NCBI Taxonomy" id="214851"/>
    <lineage>
        <taxon>Bacteria</taxon>
        <taxon>Bacillati</taxon>
        <taxon>Bacillota</taxon>
        <taxon>Clostridia</taxon>
        <taxon>Eubacteriales</taxon>
        <taxon>Oscillospiraceae</taxon>
        <taxon>Subdoligranulum</taxon>
    </lineage>
</organism>
<keyword evidence="4" id="KW-0235">DNA replication</keyword>
<dbReference type="NCBIfam" id="NF004226">
    <property type="entry name" value="PRK05673.1"/>
    <property type="match status" value="1"/>
</dbReference>